<proteinExistence type="inferred from homology"/>
<evidence type="ECO:0000313" key="3">
    <source>
        <dbReference type="EMBL" id="KAK5083969.1"/>
    </source>
</evidence>
<keyword evidence="2" id="KW-0560">Oxidoreductase</keyword>
<protein>
    <submittedName>
        <fullName evidence="3">Uncharacterized protein</fullName>
    </submittedName>
</protein>
<dbReference type="PANTHER" id="PTHR43008:SF4">
    <property type="entry name" value="CHAIN DEHYDROGENASE, PUTATIVE (AFU_ORTHOLOGUE AFUA_4G08710)-RELATED"/>
    <property type="match status" value="1"/>
</dbReference>
<dbReference type="PRINTS" id="PR00081">
    <property type="entry name" value="GDHRDH"/>
</dbReference>
<dbReference type="EMBL" id="JAVRRJ010000006">
    <property type="protein sequence ID" value="KAK5083969.1"/>
    <property type="molecule type" value="Genomic_DNA"/>
</dbReference>
<dbReference type="PANTHER" id="PTHR43008">
    <property type="entry name" value="BENZIL REDUCTASE"/>
    <property type="match status" value="1"/>
</dbReference>
<dbReference type="Proteomes" id="UP001309876">
    <property type="component" value="Unassembled WGS sequence"/>
</dbReference>
<sequence>MTTVSENDTSDVKVTDRINLKDKNFLITGGGRGIGFACAKAIAQLGGGVAVVDTLAEPVEEFQTLSERFGIKMSYVRGDVTSQESLEEAFAQSVRAMGQLHGGLLAAGICIDEPLLEADWEHSQRTFNVNVLGTFWTIKLLGKHLVETGTRGSIVTIASLNGQGVYVPVQPCAAYNASKAAVKGMMGPIGAELGAIQTPLLKRLEGEKRAILDFYREGAPLQRLGVPEDLTPMVCYLLSDAASFVTGADFLMTGGLHAGSVRK</sequence>
<organism evidence="3 4">
    <name type="scientific">Lithohypha guttulata</name>
    <dbReference type="NCBI Taxonomy" id="1690604"/>
    <lineage>
        <taxon>Eukaryota</taxon>
        <taxon>Fungi</taxon>
        <taxon>Dikarya</taxon>
        <taxon>Ascomycota</taxon>
        <taxon>Pezizomycotina</taxon>
        <taxon>Eurotiomycetes</taxon>
        <taxon>Chaetothyriomycetidae</taxon>
        <taxon>Chaetothyriales</taxon>
        <taxon>Trichomeriaceae</taxon>
        <taxon>Lithohypha</taxon>
    </lineage>
</organism>
<evidence type="ECO:0000256" key="2">
    <source>
        <dbReference type="ARBA" id="ARBA00023002"/>
    </source>
</evidence>
<dbReference type="AlphaFoldDB" id="A0AAN7SXX8"/>
<name>A0AAN7SXX8_9EURO</name>
<dbReference type="Pfam" id="PF13561">
    <property type="entry name" value="adh_short_C2"/>
    <property type="match status" value="1"/>
</dbReference>
<reference evidence="3 4" key="1">
    <citation type="submission" date="2023-08" db="EMBL/GenBank/DDBJ databases">
        <title>Black Yeasts Isolated from many extreme environments.</title>
        <authorList>
            <person name="Coleine C."/>
            <person name="Stajich J.E."/>
            <person name="Selbmann L."/>
        </authorList>
    </citation>
    <scope>NUCLEOTIDE SEQUENCE [LARGE SCALE GENOMIC DNA]</scope>
    <source>
        <strain evidence="3 4">CCFEE 5910</strain>
    </source>
</reference>
<accession>A0AAN7SXX8</accession>
<dbReference type="GO" id="GO:0050664">
    <property type="term" value="F:oxidoreductase activity, acting on NAD(P)H, oxygen as acceptor"/>
    <property type="evidence" value="ECO:0007669"/>
    <property type="project" value="TreeGrafter"/>
</dbReference>
<dbReference type="GO" id="GO:0016616">
    <property type="term" value="F:oxidoreductase activity, acting on the CH-OH group of donors, NAD or NADP as acceptor"/>
    <property type="evidence" value="ECO:0007669"/>
    <property type="project" value="UniProtKB-ARBA"/>
</dbReference>
<keyword evidence="4" id="KW-1185">Reference proteome</keyword>
<gene>
    <name evidence="3" type="ORF">LTR05_006476</name>
</gene>
<dbReference type="InterPro" id="IPR036291">
    <property type="entry name" value="NAD(P)-bd_dom_sf"/>
</dbReference>
<dbReference type="SUPFAM" id="SSF51735">
    <property type="entry name" value="NAD(P)-binding Rossmann-fold domains"/>
    <property type="match status" value="1"/>
</dbReference>
<comment type="similarity">
    <text evidence="1">Belongs to the short-chain dehydrogenases/reductases (SDR) family.</text>
</comment>
<evidence type="ECO:0000313" key="4">
    <source>
        <dbReference type="Proteomes" id="UP001309876"/>
    </source>
</evidence>
<dbReference type="InterPro" id="IPR002347">
    <property type="entry name" value="SDR_fam"/>
</dbReference>
<evidence type="ECO:0000256" key="1">
    <source>
        <dbReference type="ARBA" id="ARBA00006484"/>
    </source>
</evidence>
<comment type="caution">
    <text evidence="3">The sequence shown here is derived from an EMBL/GenBank/DDBJ whole genome shotgun (WGS) entry which is preliminary data.</text>
</comment>
<dbReference type="Gene3D" id="3.40.50.720">
    <property type="entry name" value="NAD(P)-binding Rossmann-like Domain"/>
    <property type="match status" value="1"/>
</dbReference>